<proteinExistence type="predicted"/>
<feature type="compositionally biased region" description="Acidic residues" evidence="4">
    <location>
        <begin position="663"/>
        <end position="679"/>
    </location>
</feature>
<dbReference type="AlphaFoldDB" id="A0A7D9CUW4"/>
<keyword evidence="7" id="KW-1185">Reference proteome</keyword>
<feature type="region of interest" description="Disordered" evidence="4">
    <location>
        <begin position="1"/>
        <end position="37"/>
    </location>
</feature>
<gene>
    <name evidence="6" type="ORF">DEBR0S1_10220G</name>
</gene>
<feature type="domain" description="RRM" evidence="5">
    <location>
        <begin position="129"/>
        <end position="206"/>
    </location>
</feature>
<feature type="domain" description="RRM" evidence="5">
    <location>
        <begin position="451"/>
        <end position="554"/>
    </location>
</feature>
<evidence type="ECO:0000313" key="7">
    <source>
        <dbReference type="Proteomes" id="UP000478008"/>
    </source>
</evidence>
<organism evidence="6 7">
    <name type="scientific">Dekkera bruxellensis</name>
    <name type="common">Brettanomyces custersii</name>
    <dbReference type="NCBI Taxonomy" id="5007"/>
    <lineage>
        <taxon>Eukaryota</taxon>
        <taxon>Fungi</taxon>
        <taxon>Dikarya</taxon>
        <taxon>Ascomycota</taxon>
        <taxon>Saccharomycotina</taxon>
        <taxon>Pichiomycetes</taxon>
        <taxon>Pichiales</taxon>
        <taxon>Pichiaceae</taxon>
        <taxon>Brettanomyces</taxon>
    </lineage>
</organism>
<feature type="compositionally biased region" description="Polar residues" evidence="4">
    <location>
        <begin position="10"/>
        <end position="21"/>
    </location>
</feature>
<dbReference type="PANTHER" id="PTHR24012">
    <property type="entry name" value="RNA BINDING PROTEIN"/>
    <property type="match status" value="1"/>
</dbReference>
<dbReference type="CDD" id="cd00590">
    <property type="entry name" value="RRM_SF"/>
    <property type="match status" value="2"/>
</dbReference>
<dbReference type="GO" id="GO:0003723">
    <property type="term" value="F:RNA binding"/>
    <property type="evidence" value="ECO:0007669"/>
    <property type="project" value="UniProtKB-UniRule"/>
</dbReference>
<evidence type="ECO:0000259" key="5">
    <source>
        <dbReference type="PROSITE" id="PS50102"/>
    </source>
</evidence>
<dbReference type="EMBL" id="CABFWN010000001">
    <property type="protein sequence ID" value="VUG16198.1"/>
    <property type="molecule type" value="Genomic_DNA"/>
</dbReference>
<evidence type="ECO:0000256" key="3">
    <source>
        <dbReference type="PROSITE-ProRule" id="PRU00176"/>
    </source>
</evidence>
<dbReference type="SMART" id="SM00360">
    <property type="entry name" value="RRM"/>
    <property type="match status" value="3"/>
</dbReference>
<name>A0A7D9CUW4_DEKBR</name>
<keyword evidence="2 3" id="KW-0694">RNA-binding</keyword>
<dbReference type="PROSITE" id="PS50102">
    <property type="entry name" value="RRM"/>
    <property type="match status" value="3"/>
</dbReference>
<evidence type="ECO:0000313" key="6">
    <source>
        <dbReference type="EMBL" id="VUG16198.1"/>
    </source>
</evidence>
<dbReference type="Gene3D" id="3.30.70.330">
    <property type="match status" value="3"/>
</dbReference>
<keyword evidence="1" id="KW-0677">Repeat</keyword>
<dbReference type="SUPFAM" id="SSF54928">
    <property type="entry name" value="RNA-binding domain, RBD"/>
    <property type="match status" value="3"/>
</dbReference>
<dbReference type="InterPro" id="IPR035979">
    <property type="entry name" value="RBD_domain_sf"/>
</dbReference>
<feature type="domain" description="RRM" evidence="5">
    <location>
        <begin position="222"/>
        <end position="301"/>
    </location>
</feature>
<feature type="region of interest" description="Disordered" evidence="4">
    <location>
        <begin position="634"/>
        <end position="688"/>
    </location>
</feature>
<dbReference type="InterPro" id="IPR000504">
    <property type="entry name" value="RRM_dom"/>
</dbReference>
<accession>A0A7D9CUW4</accession>
<feature type="compositionally biased region" description="Basic and acidic residues" evidence="4">
    <location>
        <begin position="394"/>
        <end position="413"/>
    </location>
</feature>
<evidence type="ECO:0000256" key="2">
    <source>
        <dbReference type="ARBA" id="ARBA00022884"/>
    </source>
</evidence>
<evidence type="ECO:0000256" key="4">
    <source>
        <dbReference type="SAM" id="MobiDB-lite"/>
    </source>
</evidence>
<feature type="region of interest" description="Disordered" evidence="4">
    <location>
        <begin position="370"/>
        <end position="425"/>
    </location>
</feature>
<evidence type="ECO:0000256" key="1">
    <source>
        <dbReference type="ARBA" id="ARBA00022737"/>
    </source>
</evidence>
<dbReference type="Pfam" id="PF00076">
    <property type="entry name" value="RRM_1"/>
    <property type="match status" value="4"/>
</dbReference>
<protein>
    <submittedName>
        <fullName evidence="6">DEBR0S1_10220g1_1</fullName>
    </submittedName>
</protein>
<reference evidence="6 7" key="1">
    <citation type="submission" date="2019-07" db="EMBL/GenBank/DDBJ databases">
        <authorList>
            <person name="Friedrich A."/>
            <person name="Schacherer J."/>
        </authorList>
    </citation>
    <scope>NUCLEOTIDE SEQUENCE [LARGE SCALE GENOMIC DNA]</scope>
</reference>
<dbReference type="InterPro" id="IPR012677">
    <property type="entry name" value="Nucleotide-bd_a/b_plait_sf"/>
</dbReference>
<dbReference type="Proteomes" id="UP000478008">
    <property type="component" value="Unassembled WGS sequence"/>
</dbReference>
<sequence length="718" mass="81197">MPTLIEPETPDSNSDLASAPSTLDDLKAENSGSQEETYSYTLRIKNPSPELDEHLLRFQEQHQLSPSFFSLIRTTRNETYFCFIKFAERKDLMDDFVKYLTSLKDGEQDRPFELETIDSEYKLNLQLPGNLYIRGLLPTIRSEDLYKIFHPYGEVQSCKVIYDDYGFSKGYGFVNLANRMQADRAIKGLNGQSVAGNNLFVNHHVSKTDRLKDMEIRRHNYSNLYVKNIPPKYSKEDLSSLFNKFGTIDSVFLPHGENGEENKGYGFINFRYHKDAVQAEQEMNNFELQEGYKIEISRAERKRERSIYSEEAYHYGPIGYVPITAPLSPPQASMIPDQVFVPTEAVGHIVAAPQSSVADGASVATDYKKEEMDSLSTNGIKKDNTVDEESETENEVKLGEDGSEKKKNGDSNSKRTKTRRKSSANYFMSSDSNMLSSAVGLPIAGPGYQDSNLYITHLPLEFTDADLEKLFSSFGPIVSAKVITYQRNNKSGKMDQPIGSRDAKGKDPESLVGKSKGFGFVCFQKPVYASKALVAMNGYKLDSTHILNISFAQRKENKFERGRLRHYNQNNLENFYRYFNYQIPPSYGYPSYTIPDGKISDEKASSRFYESPQAALPFFSPPMPIMVSPVTKDYKAKTDKETDDAGSNSESDDHNDDNKHDNYDDESGSASEVSDDGENVDAQAFPPPFVPYGSFYYYSYPQMYDAPAFIPAGNTERR</sequence>